<dbReference type="Pfam" id="PF09261">
    <property type="entry name" value="Alpha-mann_mid"/>
    <property type="match status" value="1"/>
</dbReference>
<dbReference type="InterPro" id="IPR000602">
    <property type="entry name" value="Glyco_hydro_38_N"/>
</dbReference>
<evidence type="ECO:0000256" key="2">
    <source>
        <dbReference type="ARBA" id="ARBA00023295"/>
    </source>
</evidence>
<evidence type="ECO:0000259" key="3">
    <source>
        <dbReference type="SMART" id="SM00872"/>
    </source>
</evidence>
<dbReference type="PANTHER" id="PTHR46017:SF2">
    <property type="entry name" value="MANNOSYLGLYCERATE HYDROLASE"/>
    <property type="match status" value="1"/>
</dbReference>
<dbReference type="RefSeq" id="WP_274261176.1">
    <property type="nucleotide sequence ID" value="NZ_CP117884.1"/>
</dbReference>
<dbReference type="SUPFAM" id="SSF88688">
    <property type="entry name" value="Families 57/38 glycoside transferase middle domain"/>
    <property type="match status" value="1"/>
</dbReference>
<dbReference type="PANTHER" id="PTHR46017">
    <property type="entry name" value="ALPHA-MANNOSIDASE 2C1"/>
    <property type="match status" value="1"/>
</dbReference>
<keyword evidence="5" id="KW-1185">Reference proteome</keyword>
<evidence type="ECO:0000313" key="4">
    <source>
        <dbReference type="EMBL" id="WDF83190.1"/>
    </source>
</evidence>
<dbReference type="SMART" id="SM00872">
    <property type="entry name" value="Alpha-mann_mid"/>
    <property type="match status" value="1"/>
</dbReference>
<dbReference type="InterPro" id="IPR011330">
    <property type="entry name" value="Glyco_hydro/deAcase_b/a-brl"/>
</dbReference>
<dbReference type="InterPro" id="IPR028995">
    <property type="entry name" value="Glyco_hydro_57/38_cen_sf"/>
</dbReference>
<organism evidence="4 5">
    <name type="scientific">Lacticaseibacillus pabuli</name>
    <dbReference type="NCBI Taxonomy" id="3025672"/>
    <lineage>
        <taxon>Bacteria</taxon>
        <taxon>Bacillati</taxon>
        <taxon>Bacillota</taxon>
        <taxon>Bacilli</taxon>
        <taxon>Lactobacillales</taxon>
        <taxon>Lactobacillaceae</taxon>
        <taxon>Lacticaseibacillus</taxon>
    </lineage>
</organism>
<dbReference type="EMBL" id="CP117884">
    <property type="protein sequence ID" value="WDF83190.1"/>
    <property type="molecule type" value="Genomic_DNA"/>
</dbReference>
<dbReference type="Gene3D" id="2.70.98.30">
    <property type="entry name" value="Golgi alpha-mannosidase II, domain 4"/>
    <property type="match status" value="1"/>
</dbReference>
<dbReference type="Pfam" id="PF01074">
    <property type="entry name" value="Glyco_hydro_38N"/>
    <property type="match status" value="1"/>
</dbReference>
<dbReference type="Gene3D" id="1.20.1270.50">
    <property type="entry name" value="Glycoside hydrolase family 38, central domain"/>
    <property type="match status" value="1"/>
</dbReference>
<keyword evidence="1" id="KW-0378">Hydrolase</keyword>
<name>A0ABY7WSN0_9LACO</name>
<keyword evidence="2" id="KW-0326">Glycosidase</keyword>
<proteinExistence type="predicted"/>
<evidence type="ECO:0000256" key="1">
    <source>
        <dbReference type="ARBA" id="ARBA00022801"/>
    </source>
</evidence>
<dbReference type="Proteomes" id="UP001220377">
    <property type="component" value="Chromosome"/>
</dbReference>
<feature type="domain" description="Glycoside hydrolase family 38 central" evidence="3">
    <location>
        <begin position="278"/>
        <end position="356"/>
    </location>
</feature>
<sequence length="869" mass="96503">MATAHLVQHTHWDREWYFTDMDAQILSDSLFTEAITELEHEPQDSFTLDGQSSIVDEFVATHPDMLARIQALVKAGRLFVGPWYTQTDAVNVDPESILRNAIIGQLETKQKYGAPMQVGYLPDTFGYNANLPALLTHVGLNRFIFWRGMNYDTMVKSPYFKWVAPGGASVTAVNLPPTGYSAAHMTDVVKHHVTDYVQKRLDPTTKFVTDIRGDKIALLPVGMDQMNMVHDFPELLDQLNAVSVNDNVQSTYPAFFDALKDVDLPTYAGEIRDPVYARVHRSIGSVRTDLKLDNARAEIKILRRLEPLMVIAAHNHIHVSTTMLAQVWKIVMECQAHDSLGGSVTDNVAIDIAHRFKQADELIDGIENLIKYKLAEILKLNDHQLLLFNTAAHAFTGHKTFSVFSATPNVQFKGMTELELLKRVETPARANVQERTATGIETITEPKYYELTYRARVTLPALGYKVFSFAETTVDAVLTSAERGTIAMGKMGAELSEGRIKLRGGDGHEYLLSLLDSANDGDTYDYSPLAGDEERVLPFDAATVAQSDYTQTASFTGTAELPVDLTSRNLADGATRAVDYELTLTLGLLDGTFTGRISVDNTVDSHRMRLAIQDVQGGTYTIQQIQDAFVATPVRKIPADWAQHFVEKPVNIFAFNKTVSLVGKASSELSLISNDLHEFEPADGQMYITLFASTGQLGKPDLAWRPGRASGDTTSRGHIMMATPLAQTRGHLTFDFALRLSSQFHLGDLVQTADQYLQPTVAYQRQSFNLFANRLDNKIWPEDTDQILPDEQSIFELPADINVAAIYPAFTATHHFIVRVVNLTNQPQQLPERLKSVQQVNGLEETVPATDTIGAYGIASFMLADDPQQ</sequence>
<reference evidence="4 5" key="1">
    <citation type="submission" date="2023-02" db="EMBL/GenBank/DDBJ databases">
        <title>Genome sequence of Lacticaseibacillus sp. KACC 23028.</title>
        <authorList>
            <person name="Kim S."/>
            <person name="Heo J."/>
            <person name="Kwon S.-W."/>
        </authorList>
    </citation>
    <scope>NUCLEOTIDE SEQUENCE [LARGE SCALE GENOMIC DNA]</scope>
    <source>
        <strain evidence="4 5">KACC 23028</strain>
    </source>
</reference>
<dbReference type="InterPro" id="IPR037094">
    <property type="entry name" value="Glyco_hydro_38_cen_sf"/>
</dbReference>
<dbReference type="InterPro" id="IPR027291">
    <property type="entry name" value="Glyco_hydro_38_N_sf"/>
</dbReference>
<accession>A0ABY7WSN0</accession>
<evidence type="ECO:0000313" key="5">
    <source>
        <dbReference type="Proteomes" id="UP001220377"/>
    </source>
</evidence>
<dbReference type="SUPFAM" id="SSF88713">
    <property type="entry name" value="Glycoside hydrolase/deacetylase"/>
    <property type="match status" value="1"/>
</dbReference>
<dbReference type="Gene3D" id="3.20.110.10">
    <property type="entry name" value="Glycoside hydrolase 38, N terminal domain"/>
    <property type="match status" value="1"/>
</dbReference>
<gene>
    <name evidence="4" type="ORF">PQ472_02840</name>
</gene>
<protein>
    <submittedName>
        <fullName evidence="4">Alpha-mannosidase</fullName>
    </submittedName>
</protein>
<dbReference type="InterPro" id="IPR015341">
    <property type="entry name" value="Glyco_hydro_38_cen"/>
</dbReference>